<comment type="subunit">
    <text evidence="10">Forms a ring-shaped head-to-tail homodimer around DNA.</text>
</comment>
<comment type="function">
    <text evidence="10">Confers DNA tethering and processivity to DNA polymerases and other proteins. Acts as a clamp, forming a ring around DNA (a reaction catalyzed by the clamp-loading complex) which diffuses in an ATP-independent manner freely and bidirectionally along dsDNA. Initially characterized for its ability to contact the catalytic subunit of DNA polymerase III (Pol III), a complex, multichain enzyme responsible for most of the replicative synthesis in bacteria; Pol III exhibits 3'-5' exonuclease proofreading activity. The beta chain is required for initiation of replication as well as for processivity of DNA replication.</text>
</comment>
<comment type="subcellular location">
    <subcellularLocation>
        <location evidence="1 10">Cytoplasm</location>
    </subcellularLocation>
</comment>
<keyword evidence="9" id="KW-0238">DNA-binding</keyword>
<evidence type="ECO:0000259" key="13">
    <source>
        <dbReference type="Pfam" id="PF02768"/>
    </source>
</evidence>
<evidence type="ECO:0000256" key="4">
    <source>
        <dbReference type="ARBA" id="ARBA00022490"/>
    </source>
</evidence>
<accession>A0A9D1PMQ1</accession>
<dbReference type="InterPro" id="IPR022635">
    <property type="entry name" value="DNA_polIII_beta_C"/>
</dbReference>
<keyword evidence="4 10" id="KW-0963">Cytoplasm</keyword>
<dbReference type="GO" id="GO:0003677">
    <property type="term" value="F:DNA binding"/>
    <property type="evidence" value="ECO:0007669"/>
    <property type="project" value="UniProtKB-UniRule"/>
</dbReference>
<dbReference type="Pfam" id="PF02768">
    <property type="entry name" value="DNA_pol3_beta_3"/>
    <property type="match status" value="1"/>
</dbReference>
<feature type="domain" description="DNA polymerase III beta sliding clamp N-terminal" evidence="11">
    <location>
        <begin position="1"/>
        <end position="125"/>
    </location>
</feature>
<dbReference type="Proteomes" id="UP000823937">
    <property type="component" value="Unassembled WGS sequence"/>
</dbReference>
<feature type="domain" description="DNA polymerase III beta sliding clamp central" evidence="12">
    <location>
        <begin position="137"/>
        <end position="251"/>
    </location>
</feature>
<dbReference type="SUPFAM" id="SSF55979">
    <property type="entry name" value="DNA clamp"/>
    <property type="match status" value="3"/>
</dbReference>
<dbReference type="PIRSF" id="PIRSF000804">
    <property type="entry name" value="DNA_pol_III_b"/>
    <property type="match status" value="1"/>
</dbReference>
<organism evidence="14 15">
    <name type="scientific">Candidatus Pseudogracilibacillus intestinigallinarum</name>
    <dbReference type="NCBI Taxonomy" id="2838742"/>
    <lineage>
        <taxon>Bacteria</taxon>
        <taxon>Bacillati</taxon>
        <taxon>Bacillota</taxon>
        <taxon>Bacilli</taxon>
        <taxon>Bacillales</taxon>
        <taxon>Bacillaceae</taxon>
        <taxon>Pseudogracilibacillus</taxon>
    </lineage>
</organism>
<evidence type="ECO:0000256" key="5">
    <source>
        <dbReference type="ARBA" id="ARBA00022679"/>
    </source>
</evidence>
<dbReference type="Pfam" id="PF02767">
    <property type="entry name" value="DNA_pol3_beta_2"/>
    <property type="match status" value="1"/>
</dbReference>
<reference evidence="14" key="2">
    <citation type="submission" date="2021-04" db="EMBL/GenBank/DDBJ databases">
        <authorList>
            <person name="Gilroy R."/>
        </authorList>
    </citation>
    <scope>NUCLEOTIDE SEQUENCE</scope>
    <source>
        <strain evidence="14">CHK169-2315</strain>
    </source>
</reference>
<evidence type="ECO:0000256" key="3">
    <source>
        <dbReference type="ARBA" id="ARBA00021035"/>
    </source>
</evidence>
<dbReference type="AlphaFoldDB" id="A0A9D1PMQ1"/>
<comment type="caution">
    <text evidence="14">The sequence shown here is derived from an EMBL/GenBank/DDBJ whole genome shotgun (WGS) entry which is preliminary data.</text>
</comment>
<reference evidence="14" key="1">
    <citation type="journal article" date="2021" name="PeerJ">
        <title>Extensive microbial diversity within the chicken gut microbiome revealed by metagenomics and culture.</title>
        <authorList>
            <person name="Gilroy R."/>
            <person name="Ravi A."/>
            <person name="Getino M."/>
            <person name="Pursley I."/>
            <person name="Horton D.L."/>
            <person name="Alikhan N.F."/>
            <person name="Baker D."/>
            <person name="Gharbi K."/>
            <person name="Hall N."/>
            <person name="Watson M."/>
            <person name="Adriaenssens E.M."/>
            <person name="Foster-Nyarko E."/>
            <person name="Jarju S."/>
            <person name="Secka A."/>
            <person name="Antonio M."/>
            <person name="Oren A."/>
            <person name="Chaudhuri R.R."/>
            <person name="La Ragione R."/>
            <person name="Hildebrand F."/>
            <person name="Pallen M.J."/>
        </authorList>
    </citation>
    <scope>NUCLEOTIDE SEQUENCE</scope>
    <source>
        <strain evidence="14">CHK169-2315</strain>
    </source>
</reference>
<dbReference type="InterPro" id="IPR001001">
    <property type="entry name" value="DNA_polIII_beta"/>
</dbReference>
<sequence>MNFKIQKKYLLNSIQAVSNAISSRTVIPILSGMKIDVTTEKIILTGSNSDITIQSHIPATDDGEEIITNISEGSIVLPVPHFPDIIRKLPEDIVDITVEENYKTIIKSGKAVFTLYGQSSEEYPRVLFNQDDEPLALKVKDIKTLIKQTVFAVSPMETRPILTGVHVKIEDGELTFTATDSHRLSLRGIKIDDKNFEANNIVIPGKSLQELNKIFDNDDDTVYMAILKNQVLFYTENTYFLSRLLSGNYPETDRLIPTESQTTLNIFTKDLIHTIERAALLSSRDQNNVIRLDTLDNNMIEISGHSPEIGNVKELLDVISIEGESIKISFSARYMLDSLKAIDSDRVQIRFTGPMRPFVIRTPEEEKILQLILPVRTY</sequence>
<evidence type="ECO:0000256" key="10">
    <source>
        <dbReference type="PIRNR" id="PIRNR000804"/>
    </source>
</evidence>
<evidence type="ECO:0000256" key="9">
    <source>
        <dbReference type="ARBA" id="ARBA00023125"/>
    </source>
</evidence>
<feature type="domain" description="DNA polymerase III beta sliding clamp C-terminal" evidence="13">
    <location>
        <begin position="254"/>
        <end position="376"/>
    </location>
</feature>
<dbReference type="PANTHER" id="PTHR30478:SF0">
    <property type="entry name" value="BETA SLIDING CLAMP"/>
    <property type="match status" value="1"/>
</dbReference>
<evidence type="ECO:0000313" key="14">
    <source>
        <dbReference type="EMBL" id="HIV74887.1"/>
    </source>
</evidence>
<keyword evidence="7 10" id="KW-0235">DNA replication</keyword>
<dbReference type="NCBIfam" id="TIGR00663">
    <property type="entry name" value="dnan"/>
    <property type="match status" value="1"/>
</dbReference>
<evidence type="ECO:0000259" key="11">
    <source>
        <dbReference type="Pfam" id="PF00712"/>
    </source>
</evidence>
<comment type="similarity">
    <text evidence="2 10">Belongs to the beta sliding clamp family.</text>
</comment>
<name>A0A9D1PMQ1_9BACI</name>
<evidence type="ECO:0000259" key="12">
    <source>
        <dbReference type="Pfam" id="PF02767"/>
    </source>
</evidence>
<evidence type="ECO:0000256" key="6">
    <source>
        <dbReference type="ARBA" id="ARBA00022695"/>
    </source>
</evidence>
<proteinExistence type="inferred from homology"/>
<dbReference type="GO" id="GO:0009360">
    <property type="term" value="C:DNA polymerase III complex"/>
    <property type="evidence" value="ECO:0007669"/>
    <property type="project" value="InterPro"/>
</dbReference>
<dbReference type="InterPro" id="IPR046938">
    <property type="entry name" value="DNA_clamp_sf"/>
</dbReference>
<keyword evidence="8 10" id="KW-0239">DNA-directed DNA polymerase</keyword>
<evidence type="ECO:0000256" key="8">
    <source>
        <dbReference type="ARBA" id="ARBA00022932"/>
    </source>
</evidence>
<dbReference type="EMBL" id="DXHX01000117">
    <property type="protein sequence ID" value="HIV74887.1"/>
    <property type="molecule type" value="Genomic_DNA"/>
</dbReference>
<dbReference type="GO" id="GO:0003887">
    <property type="term" value="F:DNA-directed DNA polymerase activity"/>
    <property type="evidence" value="ECO:0007669"/>
    <property type="project" value="UniProtKB-UniRule"/>
</dbReference>
<gene>
    <name evidence="14" type="primary">dnaN</name>
    <name evidence="14" type="ORF">H9895_07425</name>
</gene>
<evidence type="ECO:0000256" key="2">
    <source>
        <dbReference type="ARBA" id="ARBA00010752"/>
    </source>
</evidence>
<dbReference type="GO" id="GO:0008408">
    <property type="term" value="F:3'-5' exonuclease activity"/>
    <property type="evidence" value="ECO:0007669"/>
    <property type="project" value="InterPro"/>
</dbReference>
<evidence type="ECO:0000313" key="15">
    <source>
        <dbReference type="Proteomes" id="UP000823937"/>
    </source>
</evidence>
<dbReference type="InterPro" id="IPR022634">
    <property type="entry name" value="DNA_polIII_beta_N"/>
</dbReference>
<evidence type="ECO:0000256" key="1">
    <source>
        <dbReference type="ARBA" id="ARBA00004496"/>
    </source>
</evidence>
<protein>
    <recommendedName>
        <fullName evidence="3 10">Beta sliding clamp</fullName>
    </recommendedName>
</protein>
<keyword evidence="6 10" id="KW-0548">Nucleotidyltransferase</keyword>
<dbReference type="GO" id="GO:0006271">
    <property type="term" value="P:DNA strand elongation involved in DNA replication"/>
    <property type="evidence" value="ECO:0007669"/>
    <property type="project" value="TreeGrafter"/>
</dbReference>
<dbReference type="SMART" id="SM00480">
    <property type="entry name" value="POL3Bc"/>
    <property type="match status" value="1"/>
</dbReference>
<dbReference type="GO" id="GO:0005737">
    <property type="term" value="C:cytoplasm"/>
    <property type="evidence" value="ECO:0007669"/>
    <property type="project" value="UniProtKB-SubCell"/>
</dbReference>
<dbReference type="PANTHER" id="PTHR30478">
    <property type="entry name" value="DNA POLYMERASE III SUBUNIT BETA"/>
    <property type="match status" value="1"/>
</dbReference>
<keyword evidence="5 10" id="KW-0808">Transferase</keyword>
<dbReference type="Pfam" id="PF00712">
    <property type="entry name" value="DNA_pol3_beta"/>
    <property type="match status" value="1"/>
</dbReference>
<dbReference type="CDD" id="cd00140">
    <property type="entry name" value="beta_clamp"/>
    <property type="match status" value="1"/>
</dbReference>
<dbReference type="Gene3D" id="3.10.150.10">
    <property type="entry name" value="DNA Polymerase III, subunit A, domain 2"/>
    <property type="match status" value="1"/>
</dbReference>
<dbReference type="Gene3D" id="3.70.10.10">
    <property type="match status" value="1"/>
</dbReference>
<evidence type="ECO:0000256" key="7">
    <source>
        <dbReference type="ARBA" id="ARBA00022705"/>
    </source>
</evidence>
<dbReference type="InterPro" id="IPR022637">
    <property type="entry name" value="DNA_polIII_beta_cen"/>
</dbReference>